<organism evidence="2 3">
    <name type="scientific">Anaerovibrio lipolyticus DSM 3074</name>
    <dbReference type="NCBI Taxonomy" id="1120997"/>
    <lineage>
        <taxon>Bacteria</taxon>
        <taxon>Bacillati</taxon>
        <taxon>Bacillota</taxon>
        <taxon>Negativicutes</taxon>
        <taxon>Selenomonadales</taxon>
        <taxon>Selenomonadaceae</taxon>
        <taxon>Anaerovibrio</taxon>
    </lineage>
</organism>
<evidence type="ECO:0000313" key="3">
    <source>
        <dbReference type="Proteomes" id="UP000191240"/>
    </source>
</evidence>
<name>A0A1M6G5Z9_9FIRM</name>
<protein>
    <submittedName>
        <fullName evidence="2">Uncharacterized protein</fullName>
    </submittedName>
</protein>
<dbReference type="Proteomes" id="UP000191240">
    <property type="component" value="Unassembled WGS sequence"/>
</dbReference>
<accession>A0A1M6G5Z9</accession>
<evidence type="ECO:0000313" key="2">
    <source>
        <dbReference type="EMBL" id="SHJ05371.1"/>
    </source>
</evidence>
<dbReference type="EMBL" id="FQYW01000027">
    <property type="protein sequence ID" value="SHJ05371.1"/>
    <property type="molecule type" value="Genomic_DNA"/>
</dbReference>
<dbReference type="RefSeq" id="WP_143254929.1">
    <property type="nucleotide sequence ID" value="NZ_FQYW01000027.1"/>
</dbReference>
<keyword evidence="1" id="KW-0175">Coiled coil</keyword>
<evidence type="ECO:0000256" key="1">
    <source>
        <dbReference type="SAM" id="Coils"/>
    </source>
</evidence>
<sequence length="72" mass="8734">MLENATARVNKSAKIMQIKRSNNARDKSMEKEMHEMHELMREAREELEEAQRRLNDPLKSPAERFFDNLFRW</sequence>
<gene>
    <name evidence="2" type="ORF">SAMN02745671_02529</name>
</gene>
<proteinExistence type="predicted"/>
<reference evidence="2 3" key="1">
    <citation type="submission" date="2016-11" db="EMBL/GenBank/DDBJ databases">
        <authorList>
            <person name="Jaros S."/>
            <person name="Januszkiewicz K."/>
            <person name="Wedrychowicz H."/>
        </authorList>
    </citation>
    <scope>NUCLEOTIDE SEQUENCE [LARGE SCALE GENOMIC DNA]</scope>
    <source>
        <strain evidence="2 3">DSM 3074</strain>
    </source>
</reference>
<dbReference type="AlphaFoldDB" id="A0A1M6G5Z9"/>
<feature type="coiled-coil region" evidence="1">
    <location>
        <begin position="26"/>
        <end position="60"/>
    </location>
</feature>